<name>A0ACB9FVB8_9ASTR</name>
<sequence length="280" mass="30409">MDCDNMPTLSEAHPETMDLLSRTWCDFAVKEAFQPEFQSQALVLHEYSINSFDDGSMSPNFMKLESIKMDDKTKSLPPWKTNDVKINHFFVFTIYILTDEITIMDMDATSNAPRIELQKLLSEKNGKKENERLQKAEVHAAISVAGVAAALAANIATENSNYGGSNSTTGTREAAVASAAALVAAHCAKSAEAMGAKKQQISTAMSSAMSATSTSDILTITAAASTSLRGASTLKTRSGCKNMLNSNAPVMPIEENTDLEFDFEKCRLMLRRGTELTIKT</sequence>
<accession>A0ACB9FVB8</accession>
<reference evidence="1 2" key="2">
    <citation type="journal article" date="2022" name="Mol. Ecol. Resour.">
        <title>The genomes of chicory, endive, great burdock and yacon provide insights into Asteraceae paleo-polyploidization history and plant inulin production.</title>
        <authorList>
            <person name="Fan W."/>
            <person name="Wang S."/>
            <person name="Wang H."/>
            <person name="Wang A."/>
            <person name="Jiang F."/>
            <person name="Liu H."/>
            <person name="Zhao H."/>
            <person name="Xu D."/>
            <person name="Zhang Y."/>
        </authorList>
    </citation>
    <scope>NUCLEOTIDE SEQUENCE [LARGE SCALE GENOMIC DNA]</scope>
    <source>
        <strain evidence="2">cv. Yunnan</strain>
        <tissue evidence="1">Leaves</tissue>
    </source>
</reference>
<evidence type="ECO:0000313" key="2">
    <source>
        <dbReference type="Proteomes" id="UP001056120"/>
    </source>
</evidence>
<organism evidence="1 2">
    <name type="scientific">Smallanthus sonchifolius</name>
    <dbReference type="NCBI Taxonomy" id="185202"/>
    <lineage>
        <taxon>Eukaryota</taxon>
        <taxon>Viridiplantae</taxon>
        <taxon>Streptophyta</taxon>
        <taxon>Embryophyta</taxon>
        <taxon>Tracheophyta</taxon>
        <taxon>Spermatophyta</taxon>
        <taxon>Magnoliopsida</taxon>
        <taxon>eudicotyledons</taxon>
        <taxon>Gunneridae</taxon>
        <taxon>Pentapetalae</taxon>
        <taxon>asterids</taxon>
        <taxon>campanulids</taxon>
        <taxon>Asterales</taxon>
        <taxon>Asteraceae</taxon>
        <taxon>Asteroideae</taxon>
        <taxon>Heliantheae alliance</taxon>
        <taxon>Millerieae</taxon>
        <taxon>Smallanthus</taxon>
    </lineage>
</organism>
<comment type="caution">
    <text evidence="1">The sequence shown here is derived from an EMBL/GenBank/DDBJ whole genome shotgun (WGS) entry which is preliminary data.</text>
</comment>
<proteinExistence type="predicted"/>
<dbReference type="EMBL" id="CM042033">
    <property type="protein sequence ID" value="KAI3775329.1"/>
    <property type="molecule type" value="Genomic_DNA"/>
</dbReference>
<gene>
    <name evidence="1" type="ORF">L1987_49900</name>
</gene>
<evidence type="ECO:0000313" key="1">
    <source>
        <dbReference type="EMBL" id="KAI3775329.1"/>
    </source>
</evidence>
<dbReference type="Proteomes" id="UP001056120">
    <property type="component" value="Linkage Group LG16"/>
</dbReference>
<keyword evidence="2" id="KW-1185">Reference proteome</keyword>
<protein>
    <submittedName>
        <fullName evidence="1">Uncharacterized protein</fullName>
    </submittedName>
</protein>
<reference evidence="2" key="1">
    <citation type="journal article" date="2022" name="Mol. Ecol. Resour.">
        <title>The genomes of chicory, endive, great burdock and yacon provide insights into Asteraceae palaeo-polyploidization history and plant inulin production.</title>
        <authorList>
            <person name="Fan W."/>
            <person name="Wang S."/>
            <person name="Wang H."/>
            <person name="Wang A."/>
            <person name="Jiang F."/>
            <person name="Liu H."/>
            <person name="Zhao H."/>
            <person name="Xu D."/>
            <person name="Zhang Y."/>
        </authorList>
    </citation>
    <scope>NUCLEOTIDE SEQUENCE [LARGE SCALE GENOMIC DNA]</scope>
    <source>
        <strain evidence="2">cv. Yunnan</strain>
    </source>
</reference>